<accession>A0ABQ6FJF1</accession>
<dbReference type="EMBL" id="BSRI01000001">
    <property type="protein sequence ID" value="GLV54339.1"/>
    <property type="molecule type" value="Genomic_DNA"/>
</dbReference>
<sequence length="291" mass="33542">MNYMSSTWANLEWGPWISFTDNEAWKTLPADAGLYRIRATTRDELFYIGETGRNLRERIGSLRTNSQKKTMPFNDPHTAAPALWAWNDSDQLHYECSATVIHDRESIQDPTRTLRGLKCYLLWRYRLERGKSVLCNHGHFPARYMKSKNRSDGYQGEQLPDDAPDNPASGPSYPPLKLIGNPFDEKEWMSGLDWSAFLPLHAQITKTLQPTSGVYRILTLENHDVFEIGKTTNLQRIPTHPQKNWDHLQPLFSYAPLEYKTPLFQLLEIENDLLGGFYALTKHLPTIVSAF</sequence>
<dbReference type="RefSeq" id="WP_338248029.1">
    <property type="nucleotide sequence ID" value="NZ_BSRI01000001.1"/>
</dbReference>
<evidence type="ECO:0008006" key="4">
    <source>
        <dbReference type="Google" id="ProtNLM"/>
    </source>
</evidence>
<reference evidence="2 3" key="1">
    <citation type="submission" date="2023-02" db="EMBL/GenBank/DDBJ databases">
        <title>Dictyobacter halimunensis sp. nov., a new member of the class Ktedonobacteria from forest soil in a geothermal area.</title>
        <authorList>
            <person name="Rachmania M.K."/>
            <person name="Ningsih F."/>
            <person name="Sakai Y."/>
            <person name="Yabe S."/>
            <person name="Yokota A."/>
            <person name="Sjamsuridzal W."/>
        </authorList>
    </citation>
    <scope>NUCLEOTIDE SEQUENCE [LARGE SCALE GENOMIC DNA]</scope>
    <source>
        <strain evidence="2 3">S3.2.2.5</strain>
    </source>
</reference>
<protein>
    <recommendedName>
        <fullName evidence="4">GIY-YIG domain-containing protein</fullName>
    </recommendedName>
</protein>
<comment type="caution">
    <text evidence="2">The sequence shown here is derived from an EMBL/GenBank/DDBJ whole genome shotgun (WGS) entry which is preliminary data.</text>
</comment>
<gene>
    <name evidence="2" type="ORF">KDH_11870</name>
</gene>
<organism evidence="2 3">
    <name type="scientific">Dictyobacter halimunensis</name>
    <dbReference type="NCBI Taxonomy" id="3026934"/>
    <lineage>
        <taxon>Bacteria</taxon>
        <taxon>Bacillati</taxon>
        <taxon>Chloroflexota</taxon>
        <taxon>Ktedonobacteria</taxon>
        <taxon>Ktedonobacterales</taxon>
        <taxon>Dictyobacteraceae</taxon>
        <taxon>Dictyobacter</taxon>
    </lineage>
</organism>
<evidence type="ECO:0000256" key="1">
    <source>
        <dbReference type="SAM" id="MobiDB-lite"/>
    </source>
</evidence>
<evidence type="ECO:0000313" key="2">
    <source>
        <dbReference type="EMBL" id="GLV54339.1"/>
    </source>
</evidence>
<name>A0ABQ6FJF1_9CHLR</name>
<keyword evidence="3" id="KW-1185">Reference proteome</keyword>
<dbReference type="Proteomes" id="UP001344906">
    <property type="component" value="Unassembled WGS sequence"/>
</dbReference>
<feature type="region of interest" description="Disordered" evidence="1">
    <location>
        <begin position="146"/>
        <end position="173"/>
    </location>
</feature>
<proteinExistence type="predicted"/>
<evidence type="ECO:0000313" key="3">
    <source>
        <dbReference type="Proteomes" id="UP001344906"/>
    </source>
</evidence>